<evidence type="ECO:0000256" key="1">
    <source>
        <dbReference type="ARBA" id="ARBA00022723"/>
    </source>
</evidence>
<feature type="compositionally biased region" description="Basic and acidic residues" evidence="7">
    <location>
        <begin position="664"/>
        <end position="673"/>
    </location>
</feature>
<feature type="compositionally biased region" description="Polar residues" evidence="7">
    <location>
        <begin position="62"/>
        <end position="71"/>
    </location>
</feature>
<keyword evidence="2" id="KW-0677">Repeat</keyword>
<keyword evidence="1" id="KW-0479">Metal-binding</keyword>
<dbReference type="Gene3D" id="1.10.238.10">
    <property type="entry name" value="EF-hand"/>
    <property type="match status" value="1"/>
</dbReference>
<feature type="region of interest" description="Disordered" evidence="7">
    <location>
        <begin position="640"/>
        <end position="689"/>
    </location>
</feature>
<feature type="region of interest" description="Disordered" evidence="7">
    <location>
        <begin position="42"/>
        <end position="74"/>
    </location>
</feature>
<feature type="compositionally biased region" description="Low complexity" evidence="7">
    <location>
        <begin position="999"/>
        <end position="1013"/>
    </location>
</feature>
<feature type="domain" description="EF-hand" evidence="10">
    <location>
        <begin position="413"/>
        <end position="448"/>
    </location>
</feature>
<dbReference type="PROSITE" id="PS00018">
    <property type="entry name" value="EF_HAND_1"/>
    <property type="match status" value="2"/>
</dbReference>
<dbReference type="SUPFAM" id="SSF47473">
    <property type="entry name" value="EF-hand"/>
    <property type="match status" value="1"/>
</dbReference>
<evidence type="ECO:0000256" key="7">
    <source>
        <dbReference type="SAM" id="MobiDB-lite"/>
    </source>
</evidence>
<keyword evidence="8" id="KW-0472">Membrane</keyword>
<dbReference type="Pfam" id="PF00569">
    <property type="entry name" value="ZZ"/>
    <property type="match status" value="1"/>
</dbReference>
<dbReference type="RefSeq" id="XP_033538488.1">
    <property type="nucleotide sequence ID" value="XM_033678377.1"/>
</dbReference>
<evidence type="ECO:0000313" key="11">
    <source>
        <dbReference type="EMBL" id="KAF1816857.1"/>
    </source>
</evidence>
<feature type="domain" description="ZZ-type" evidence="9">
    <location>
        <begin position="273"/>
        <end position="325"/>
    </location>
</feature>
<dbReference type="PRINTS" id="PR00450">
    <property type="entry name" value="RECOVERIN"/>
</dbReference>
<keyword evidence="12" id="KW-1185">Reference proteome</keyword>
<dbReference type="GO" id="GO:0005509">
    <property type="term" value="F:calcium ion binding"/>
    <property type="evidence" value="ECO:0007669"/>
    <property type="project" value="InterPro"/>
</dbReference>
<dbReference type="CDD" id="cd00051">
    <property type="entry name" value="EFh"/>
    <property type="match status" value="1"/>
</dbReference>
<evidence type="ECO:0008006" key="14">
    <source>
        <dbReference type="Google" id="ProtNLM"/>
    </source>
</evidence>
<evidence type="ECO:0000313" key="12">
    <source>
        <dbReference type="Proteomes" id="UP000504638"/>
    </source>
</evidence>
<keyword evidence="3 6" id="KW-0863">Zinc-finger</keyword>
<organism evidence="11">
    <name type="scientific">Eremomyces bilateralis CBS 781.70</name>
    <dbReference type="NCBI Taxonomy" id="1392243"/>
    <lineage>
        <taxon>Eukaryota</taxon>
        <taxon>Fungi</taxon>
        <taxon>Dikarya</taxon>
        <taxon>Ascomycota</taxon>
        <taxon>Pezizomycotina</taxon>
        <taxon>Dothideomycetes</taxon>
        <taxon>Dothideomycetes incertae sedis</taxon>
        <taxon>Eremomycetales</taxon>
        <taxon>Eremomycetaceae</taxon>
        <taxon>Eremomyces</taxon>
    </lineage>
</organism>
<feature type="transmembrane region" description="Helical" evidence="8">
    <location>
        <begin position="14"/>
        <end position="31"/>
    </location>
</feature>
<dbReference type="InterPro" id="IPR000433">
    <property type="entry name" value="Znf_ZZ"/>
</dbReference>
<dbReference type="AlphaFoldDB" id="A0A6G1GFJ8"/>
<dbReference type="CDD" id="cd02340">
    <property type="entry name" value="ZZ_NBR1_like"/>
    <property type="match status" value="1"/>
</dbReference>
<feature type="compositionally biased region" description="Acidic residues" evidence="7">
    <location>
        <begin position="771"/>
        <end position="787"/>
    </location>
</feature>
<dbReference type="GO" id="GO:0008270">
    <property type="term" value="F:zinc ion binding"/>
    <property type="evidence" value="ECO:0007669"/>
    <property type="project" value="UniProtKB-KW"/>
</dbReference>
<reference evidence="13" key="2">
    <citation type="submission" date="2020-04" db="EMBL/GenBank/DDBJ databases">
        <authorList>
            <consortium name="NCBI Genome Project"/>
        </authorList>
    </citation>
    <scope>NUCLEOTIDE SEQUENCE</scope>
    <source>
        <strain evidence="13">CBS 781.70</strain>
    </source>
</reference>
<keyword evidence="4" id="KW-0862">Zinc</keyword>
<evidence type="ECO:0000256" key="4">
    <source>
        <dbReference type="ARBA" id="ARBA00022833"/>
    </source>
</evidence>
<dbReference type="Proteomes" id="UP000504638">
    <property type="component" value="Unplaced"/>
</dbReference>
<accession>A0A6G1GFJ8</accession>
<evidence type="ECO:0000259" key="9">
    <source>
        <dbReference type="PROSITE" id="PS50135"/>
    </source>
</evidence>
<dbReference type="PROSITE" id="PS50135">
    <property type="entry name" value="ZF_ZZ_2"/>
    <property type="match status" value="1"/>
</dbReference>
<reference evidence="13" key="3">
    <citation type="submission" date="2025-04" db="UniProtKB">
        <authorList>
            <consortium name="RefSeq"/>
        </authorList>
    </citation>
    <scope>IDENTIFICATION</scope>
    <source>
        <strain evidence="13">CBS 781.70</strain>
    </source>
</reference>
<feature type="compositionally biased region" description="Basic and acidic residues" evidence="7">
    <location>
        <begin position="929"/>
        <end position="940"/>
    </location>
</feature>
<dbReference type="InterPro" id="IPR011992">
    <property type="entry name" value="EF-hand-dom_pair"/>
</dbReference>
<dbReference type="PROSITE" id="PS01357">
    <property type="entry name" value="ZF_ZZ_1"/>
    <property type="match status" value="1"/>
</dbReference>
<dbReference type="SMART" id="SM00054">
    <property type="entry name" value="EFh"/>
    <property type="match status" value="2"/>
</dbReference>
<evidence type="ECO:0000256" key="5">
    <source>
        <dbReference type="ARBA" id="ARBA00022837"/>
    </source>
</evidence>
<proteinExistence type="predicted"/>
<dbReference type="PROSITE" id="PS50222">
    <property type="entry name" value="EF_HAND_2"/>
    <property type="match status" value="2"/>
</dbReference>
<evidence type="ECO:0000256" key="3">
    <source>
        <dbReference type="ARBA" id="ARBA00022771"/>
    </source>
</evidence>
<evidence type="ECO:0000256" key="2">
    <source>
        <dbReference type="ARBA" id="ARBA00022737"/>
    </source>
</evidence>
<feature type="region of interest" description="Disordered" evidence="7">
    <location>
        <begin position="771"/>
        <end position="794"/>
    </location>
</feature>
<dbReference type="InterPro" id="IPR018247">
    <property type="entry name" value="EF_Hand_1_Ca_BS"/>
</dbReference>
<keyword evidence="5" id="KW-0106">Calcium</keyword>
<dbReference type="GO" id="GO:0019900">
    <property type="term" value="F:kinase binding"/>
    <property type="evidence" value="ECO:0007669"/>
    <property type="project" value="InterPro"/>
</dbReference>
<dbReference type="SUPFAM" id="SSF57850">
    <property type="entry name" value="RING/U-box"/>
    <property type="match status" value="1"/>
</dbReference>
<feature type="region of interest" description="Disordered" evidence="7">
    <location>
        <begin position="827"/>
        <end position="1031"/>
    </location>
</feature>
<feature type="domain" description="EF-hand" evidence="10">
    <location>
        <begin position="450"/>
        <end position="485"/>
    </location>
</feature>
<dbReference type="PANTHER" id="PTHR23056:SF110">
    <property type="entry name" value="CALMODULIN"/>
    <property type="match status" value="1"/>
</dbReference>
<feature type="compositionally biased region" description="Polar residues" evidence="7">
    <location>
        <begin position="651"/>
        <end position="662"/>
    </location>
</feature>
<dbReference type="EMBL" id="ML975149">
    <property type="protein sequence ID" value="KAF1816857.1"/>
    <property type="molecule type" value="Genomic_DNA"/>
</dbReference>
<dbReference type="GeneID" id="54418947"/>
<dbReference type="PANTHER" id="PTHR23056">
    <property type="entry name" value="CALCINEURIN B"/>
    <property type="match status" value="1"/>
</dbReference>
<protein>
    <recommendedName>
        <fullName evidence="14">EF-hand</fullName>
    </recommendedName>
</protein>
<dbReference type="OrthoDB" id="2122982at2759"/>
<dbReference type="SMART" id="SM00291">
    <property type="entry name" value="ZnF_ZZ"/>
    <property type="match status" value="1"/>
</dbReference>
<dbReference type="InterPro" id="IPR045198">
    <property type="entry name" value="CNBL1-10"/>
</dbReference>
<dbReference type="GO" id="GO:0019722">
    <property type="term" value="P:calcium-mediated signaling"/>
    <property type="evidence" value="ECO:0007669"/>
    <property type="project" value="InterPro"/>
</dbReference>
<dbReference type="InterPro" id="IPR043145">
    <property type="entry name" value="Znf_ZZ_sf"/>
</dbReference>
<evidence type="ECO:0000256" key="8">
    <source>
        <dbReference type="SAM" id="Phobius"/>
    </source>
</evidence>
<keyword evidence="8" id="KW-1133">Transmembrane helix</keyword>
<feature type="compositionally biased region" description="Polar residues" evidence="7">
    <location>
        <begin position="969"/>
        <end position="986"/>
    </location>
</feature>
<dbReference type="InterPro" id="IPR002048">
    <property type="entry name" value="EF_hand_dom"/>
</dbReference>
<gene>
    <name evidence="11 13" type="ORF">P152DRAFT_453475</name>
</gene>
<keyword evidence="8" id="KW-0812">Transmembrane</keyword>
<name>A0A6G1GFJ8_9PEZI</name>
<reference evidence="11 13" key="1">
    <citation type="submission" date="2020-01" db="EMBL/GenBank/DDBJ databases">
        <authorList>
            <consortium name="DOE Joint Genome Institute"/>
            <person name="Haridas S."/>
            <person name="Albert R."/>
            <person name="Binder M."/>
            <person name="Bloem J."/>
            <person name="Labutti K."/>
            <person name="Salamov A."/>
            <person name="Andreopoulos B."/>
            <person name="Baker S.E."/>
            <person name="Barry K."/>
            <person name="Bills G."/>
            <person name="Bluhm B.H."/>
            <person name="Cannon C."/>
            <person name="Castanera R."/>
            <person name="Culley D.E."/>
            <person name="Daum C."/>
            <person name="Ezra D."/>
            <person name="Gonzalez J.B."/>
            <person name="Henrissat B."/>
            <person name="Kuo A."/>
            <person name="Liang C."/>
            <person name="Lipzen A."/>
            <person name="Lutzoni F."/>
            <person name="Magnuson J."/>
            <person name="Mondo S."/>
            <person name="Nolan M."/>
            <person name="Ohm R."/>
            <person name="Pangilinan J."/>
            <person name="Park H.-J."/>
            <person name="Ramirez L."/>
            <person name="Alfaro M."/>
            <person name="Sun H."/>
            <person name="Tritt A."/>
            <person name="Yoshinaga Y."/>
            <person name="Zwiers L.-H."/>
            <person name="Turgeon B.G."/>
            <person name="Goodwin S.B."/>
            <person name="Spatafora J.W."/>
            <person name="Crous P.W."/>
            <person name="Grigoriev I.V."/>
        </authorList>
    </citation>
    <scope>NUCLEOTIDE SEQUENCE</scope>
    <source>
        <strain evidence="11 13">CBS 781.70</strain>
    </source>
</reference>
<sequence>MATSNESLSRFRPIIYIITGAAASYGLYAIYNSLAHPPSAPLRRSNAVHRRRRPTSIPTPPNNQSWVTTPSQRPPLNVRFTTEHGEFMYLDNSKLLIAPGGRSHEYTVDFSVENPPIWRALVDSARDSLRDAGQPDPTEDALAHAWELYYTAWGMVHVYRVLQWPSAVSEGRYNAAINFIRAHGLTQSQSRHCMQIFIRNIDRLPPFPSDPAQVDGQTDAAGETVAGTEMSFHTADDAATVEEQREQRVEGQNLKSMLYYIAEEQAKNEGYIHRGIQCNSCEVKPIRGVRWRCANCADFDLCTDCEAMGVHDKTHIFFKVKIPIPYLSPPRQGLPIMLPGKPELMPRQIPKAARKKLSKETWYEGSEIDALYDQFTCLANRRHKSDPSKVMAAIDREAFDKAFVPGTSVNPPRPNLIFDRLFDFYDTNRDGLIDFEEFILGLETLHKKMDTPSKIRKIFRGYDMDSDGFIGRRDFLRMFRAYYAIQREVTKNCLLVSEEDVSLAANMEIIRGSQPLSSVFTDINFPSNQGRPSQKDENSSVVREDTIETDHRAAVLYASRDLEDPIFDGWEWDDIDLARFPIDREVMEEHRIVEERWRRREFYTDVEEGMEEPDHFIHWEPKDDSTDLRDYDTRLYAQNMPPQGDALGGSQPMTPHSRSSSKVRFRDDPEIETRSNCSTSSRPLGERWGGYEIPEPEQDLGKDVLYQVTQQGLNELLNPLFFGKENLALEMTRSAGERQRWRKEIDEFVNRRERILDESMDFMANMFDDEADENEPSEAPDTDEAPVNDEKGKGKVESAVLEVEEHILNAPLQELLEKSGYGVEAIPGNEEGAHSGNGCAVLSHTLTNGESSKSSIKEDDKGTSLDQASTPNGPVRVETRVPNSVEQDKSEGTTSLQNGTAHGPKPPARSSSPSKATDKASTEQPGPGEKSKGKSKDTHLGETTITEVELPPRETPEVVAVDPTMPQFRPNSSGDILNWVASTSPADTSNDPTPPIPPTTTIHPPDDTAATAAPLPPSPATDPSNSVPTSANPLYAIEGTIVSKASYDAYVSSYKRTLESPPDDSRLQRLAYLDQIDREVAERGGPGRLSYCEFEDFMCGPQGKALGFVEAWLDVGSF</sequence>
<evidence type="ECO:0000259" key="10">
    <source>
        <dbReference type="PROSITE" id="PS50222"/>
    </source>
</evidence>
<evidence type="ECO:0000313" key="13">
    <source>
        <dbReference type="RefSeq" id="XP_033538488.1"/>
    </source>
</evidence>
<dbReference type="Gene3D" id="3.30.60.90">
    <property type="match status" value="1"/>
</dbReference>
<evidence type="ECO:0000256" key="6">
    <source>
        <dbReference type="PROSITE-ProRule" id="PRU00228"/>
    </source>
</evidence>